<evidence type="ECO:0000256" key="3">
    <source>
        <dbReference type="ARBA" id="ARBA00023027"/>
    </source>
</evidence>
<dbReference type="InterPro" id="IPR050134">
    <property type="entry name" value="NAD-dep_sirtuin_deacylases"/>
</dbReference>
<dbReference type="InterPro" id="IPR026590">
    <property type="entry name" value="Ssirtuin_cat_dom"/>
</dbReference>
<dbReference type="AlphaFoldDB" id="A0A7C3UYP7"/>
<evidence type="ECO:0000256" key="1">
    <source>
        <dbReference type="ARBA" id="ARBA00012928"/>
    </source>
</evidence>
<dbReference type="EC" id="2.3.1.286" evidence="1"/>
<evidence type="ECO:0000256" key="4">
    <source>
        <dbReference type="PROSITE-ProRule" id="PRU00236"/>
    </source>
</evidence>
<keyword evidence="4" id="KW-0862">Zinc</keyword>
<feature type="binding site" evidence="4">
    <location>
        <position position="149"/>
    </location>
    <ligand>
        <name>Zn(2+)</name>
        <dbReference type="ChEBI" id="CHEBI:29105"/>
    </ligand>
</feature>
<dbReference type="GO" id="GO:0017136">
    <property type="term" value="F:histone deacetylase activity, NAD-dependent"/>
    <property type="evidence" value="ECO:0007669"/>
    <property type="project" value="TreeGrafter"/>
</dbReference>
<dbReference type="SUPFAM" id="SSF52467">
    <property type="entry name" value="DHS-like NAD/FAD-binding domain"/>
    <property type="match status" value="1"/>
</dbReference>
<feature type="active site" description="Proton acceptor" evidence="4">
    <location>
        <position position="120"/>
    </location>
</feature>
<keyword evidence="2" id="KW-0808">Transferase</keyword>
<reference evidence="6" key="1">
    <citation type="journal article" date="2020" name="mSystems">
        <title>Genome- and Community-Level Interaction Insights into Carbon Utilization and Element Cycling Functions of Hydrothermarchaeota in Hydrothermal Sediment.</title>
        <authorList>
            <person name="Zhou Z."/>
            <person name="Liu Y."/>
            <person name="Xu W."/>
            <person name="Pan J."/>
            <person name="Luo Z.H."/>
            <person name="Li M."/>
        </authorList>
    </citation>
    <scope>NUCLEOTIDE SEQUENCE [LARGE SCALE GENOMIC DNA]</scope>
    <source>
        <strain evidence="6">SpSt-897</strain>
    </source>
</reference>
<dbReference type="InterPro" id="IPR029035">
    <property type="entry name" value="DHS-like_NAD/FAD-binding_dom"/>
</dbReference>
<dbReference type="InterPro" id="IPR003000">
    <property type="entry name" value="Sirtuin"/>
</dbReference>
<gene>
    <name evidence="6" type="ORF">ENW96_04105</name>
</gene>
<organism evidence="6">
    <name type="scientific">Desulfobacca acetoxidans</name>
    <dbReference type="NCBI Taxonomy" id="60893"/>
    <lineage>
        <taxon>Bacteria</taxon>
        <taxon>Pseudomonadati</taxon>
        <taxon>Thermodesulfobacteriota</taxon>
        <taxon>Desulfobaccia</taxon>
        <taxon>Desulfobaccales</taxon>
        <taxon>Desulfobaccaceae</taxon>
        <taxon>Desulfobacca</taxon>
    </lineage>
</organism>
<evidence type="ECO:0000259" key="5">
    <source>
        <dbReference type="PROSITE" id="PS50305"/>
    </source>
</evidence>
<dbReference type="Pfam" id="PF02146">
    <property type="entry name" value="SIR2"/>
    <property type="match status" value="1"/>
</dbReference>
<protein>
    <recommendedName>
        <fullName evidence="1">protein acetyllysine N-acetyltransferase</fullName>
        <ecNumber evidence="1">2.3.1.286</ecNumber>
    </recommendedName>
</protein>
<dbReference type="PROSITE" id="PS50305">
    <property type="entry name" value="SIRTUIN"/>
    <property type="match status" value="1"/>
</dbReference>
<dbReference type="NCBIfam" id="NF001753">
    <property type="entry name" value="PRK00481.1-3"/>
    <property type="match status" value="1"/>
</dbReference>
<dbReference type="GO" id="GO:0070403">
    <property type="term" value="F:NAD+ binding"/>
    <property type="evidence" value="ECO:0007669"/>
    <property type="project" value="InterPro"/>
</dbReference>
<dbReference type="PANTHER" id="PTHR11085">
    <property type="entry name" value="NAD-DEPENDENT PROTEIN DEACYLASE SIRTUIN-5, MITOCHONDRIAL-RELATED"/>
    <property type="match status" value="1"/>
</dbReference>
<evidence type="ECO:0000313" key="6">
    <source>
        <dbReference type="EMBL" id="HGF33561.1"/>
    </source>
</evidence>
<keyword evidence="3" id="KW-0520">NAD</keyword>
<feature type="domain" description="Deacetylase sirtuin-type" evidence="5">
    <location>
        <begin position="1"/>
        <end position="246"/>
    </location>
</feature>
<feature type="binding site" evidence="4">
    <location>
        <position position="151"/>
    </location>
    <ligand>
        <name>Zn(2+)</name>
        <dbReference type="ChEBI" id="CHEBI:29105"/>
    </ligand>
</feature>
<comment type="caution">
    <text evidence="6">The sequence shown here is derived from an EMBL/GenBank/DDBJ whole genome shotgun (WGS) entry which is preliminary data.</text>
</comment>
<dbReference type="EMBL" id="DTMF01000108">
    <property type="protein sequence ID" value="HGF33561.1"/>
    <property type="molecule type" value="Genomic_DNA"/>
</dbReference>
<dbReference type="Gene3D" id="3.30.1600.10">
    <property type="entry name" value="SIR2/SIRT2 'Small Domain"/>
    <property type="match status" value="1"/>
</dbReference>
<dbReference type="PANTHER" id="PTHR11085:SF10">
    <property type="entry name" value="NAD-DEPENDENT PROTEIN DEACYLASE SIRTUIN-5, MITOCHONDRIAL-RELATED"/>
    <property type="match status" value="1"/>
</dbReference>
<accession>A0A7C3UYP7</accession>
<sequence length="246" mass="27222">MQTITPNDLAALIKKSKKALAITGAGISVESGIPDFRSPGGLWERFDPFEYATIRAFEKDPAKVWVMLKEMDRILVQARPNPAHYALAELEKRGRLLGIVTQNVDNLHQEAGSRNVIEYHGNAHRFVCLNCKGVWPREALDFDHTPLYCYCGGLIKPDVIFFGEAIPDEAMFKANAWAVACDLLLLIGTSMEVAPANALPQTAKNTGALIVESNLEHTRLTQYLTDYFLPGPAGKVWPEVMRDLAG</sequence>
<dbReference type="Gene3D" id="3.40.50.1220">
    <property type="entry name" value="TPP-binding domain"/>
    <property type="match status" value="1"/>
</dbReference>
<name>A0A7C3UYP7_9BACT</name>
<keyword evidence="4" id="KW-0479">Metal-binding</keyword>
<dbReference type="GO" id="GO:0046872">
    <property type="term" value="F:metal ion binding"/>
    <property type="evidence" value="ECO:0007669"/>
    <property type="project" value="UniProtKB-KW"/>
</dbReference>
<dbReference type="CDD" id="cd01407">
    <property type="entry name" value="SIR2-fam"/>
    <property type="match status" value="1"/>
</dbReference>
<feature type="binding site" evidence="4">
    <location>
        <position position="131"/>
    </location>
    <ligand>
        <name>Zn(2+)</name>
        <dbReference type="ChEBI" id="CHEBI:29105"/>
    </ligand>
</feature>
<proteinExistence type="predicted"/>
<dbReference type="InterPro" id="IPR026591">
    <property type="entry name" value="Sirtuin_cat_small_dom_sf"/>
</dbReference>
<feature type="binding site" evidence="4">
    <location>
        <position position="128"/>
    </location>
    <ligand>
        <name>Zn(2+)</name>
        <dbReference type="ChEBI" id="CHEBI:29105"/>
    </ligand>
</feature>
<evidence type="ECO:0000256" key="2">
    <source>
        <dbReference type="ARBA" id="ARBA00022679"/>
    </source>
</evidence>